<dbReference type="AlphaFoldDB" id="A0A396GD67"/>
<dbReference type="PANTHER" id="PTHR47869:SF2">
    <property type="entry name" value="OS03G0410700 PROTEIN"/>
    <property type="match status" value="1"/>
</dbReference>
<protein>
    <submittedName>
        <fullName evidence="2">Putative NAD(P)-binding domain-containing protein</fullName>
    </submittedName>
</protein>
<dbReference type="Gene3D" id="3.40.50.720">
    <property type="entry name" value="NAD(P)-binding Rossmann-like Domain"/>
    <property type="match status" value="1"/>
</dbReference>
<evidence type="ECO:0000259" key="1">
    <source>
        <dbReference type="Pfam" id="PF13460"/>
    </source>
</evidence>
<gene>
    <name evidence="2" type="ORF">MtrunA17_Chr8g0343431</name>
</gene>
<organism evidence="2">
    <name type="scientific">Medicago truncatula</name>
    <name type="common">Barrel medic</name>
    <name type="synonym">Medicago tribuloides</name>
    <dbReference type="NCBI Taxonomy" id="3880"/>
    <lineage>
        <taxon>Eukaryota</taxon>
        <taxon>Viridiplantae</taxon>
        <taxon>Streptophyta</taxon>
        <taxon>Embryophyta</taxon>
        <taxon>Tracheophyta</taxon>
        <taxon>Spermatophyta</taxon>
        <taxon>Magnoliopsida</taxon>
        <taxon>eudicotyledons</taxon>
        <taxon>Gunneridae</taxon>
        <taxon>Pentapetalae</taxon>
        <taxon>rosids</taxon>
        <taxon>fabids</taxon>
        <taxon>Fabales</taxon>
        <taxon>Fabaceae</taxon>
        <taxon>Papilionoideae</taxon>
        <taxon>50 kb inversion clade</taxon>
        <taxon>NPAAA clade</taxon>
        <taxon>Hologalegina</taxon>
        <taxon>IRL clade</taxon>
        <taxon>Trifolieae</taxon>
        <taxon>Medicago</taxon>
    </lineage>
</organism>
<dbReference type="InterPro" id="IPR016040">
    <property type="entry name" value="NAD(P)-bd_dom"/>
</dbReference>
<dbReference type="Proteomes" id="UP000265566">
    <property type="component" value="Chromosome 8"/>
</dbReference>
<dbReference type="InterPro" id="IPR036291">
    <property type="entry name" value="NAD(P)-bd_dom_sf"/>
</dbReference>
<dbReference type="EMBL" id="PSQE01000008">
    <property type="protein sequence ID" value="RHN39402.1"/>
    <property type="molecule type" value="Genomic_DNA"/>
</dbReference>
<dbReference type="SUPFAM" id="SSF51735">
    <property type="entry name" value="NAD(P)-binding Rossmann-fold domains"/>
    <property type="match status" value="1"/>
</dbReference>
<dbReference type="Pfam" id="PF13460">
    <property type="entry name" value="NAD_binding_10"/>
    <property type="match status" value="1"/>
</dbReference>
<accession>A0A396GD67</accession>
<proteinExistence type="predicted"/>
<reference evidence="2" key="1">
    <citation type="journal article" date="2018" name="Nat. Plants">
        <title>Whole-genome landscape of Medicago truncatula symbiotic genes.</title>
        <authorList>
            <person name="Pecrix Y."/>
            <person name="Gamas P."/>
            <person name="Carrere S."/>
        </authorList>
    </citation>
    <scope>NUCLEOTIDE SEQUENCE</scope>
    <source>
        <tissue evidence="2">Leaves</tissue>
    </source>
</reference>
<sequence>MEPLFLGEKCIIHSSGKKQNGWRRPTMVLVCSSSTLSLTKLVPFTSTTPFGSSFLSNRDTNVSVAVPLLVCHAKKKIGFFDQILDYIEGGPKLRKWYGAPDLLEKEGTSTANDGDDDFPDEVRDAVLVTDGDSEIGQMVILSLIVNKSRIKALVKDKRVALEAFGNYVESMTGDTSDNRFLRKALRGVCTIICPNEGFISSVGSLQGVKHVVLLSQLSVYSGKTGIESMMKNNAKKLAEQDESVLRSSGIPYTIIRTGELQDTPGGKQGFTFDKGVAATGSISKEDVAFVCVKALEFVPQTGLIFEVANGENKIPDWKECLATLMEKSSQQPLQ</sequence>
<evidence type="ECO:0000313" key="2">
    <source>
        <dbReference type="EMBL" id="RHN39402.1"/>
    </source>
</evidence>
<comment type="caution">
    <text evidence="2">The sequence shown here is derived from an EMBL/GenBank/DDBJ whole genome shotgun (WGS) entry which is preliminary data.</text>
</comment>
<name>A0A396GD67_MEDTR</name>
<dbReference type="PANTHER" id="PTHR47869">
    <property type="entry name" value="OS03G0410700 PROTEIN"/>
    <property type="match status" value="1"/>
</dbReference>
<dbReference type="FunFam" id="3.40.50.720:FF:000435">
    <property type="entry name" value="NAD(P)-binding Rossmann-fold superfamily protein"/>
    <property type="match status" value="1"/>
</dbReference>
<feature type="domain" description="NAD(P)-binding" evidence="1">
    <location>
        <begin position="134"/>
        <end position="296"/>
    </location>
</feature>
<dbReference type="Gramene" id="rna45423">
    <property type="protein sequence ID" value="RHN39402.1"/>
    <property type="gene ID" value="gene45423"/>
</dbReference>